<dbReference type="GO" id="GO:0048471">
    <property type="term" value="C:perinuclear region of cytoplasm"/>
    <property type="evidence" value="ECO:0007669"/>
    <property type="project" value="TreeGrafter"/>
</dbReference>
<sequence>MGNCECSPKAAKSKQSLNSSPILNEQSVHIPQMHPKVHALAEKVFKEQMSSVANIDLADKSLGEECGKYLAAILPYYSHASELNLDNCQLLEGSCEVIATSLIDMISLKELNLSRNRIGDKAADILSLSLSKLTKLEKLMLENIGIGTESVILISTSLLTLINLKELNLSQNRLGNQGARALANTFSYIPKLELLDIHNTEIGAKGAAFIGFEIYKLTKLKVLNIGENKLFSSGISAIISSLPKSIQILNFEQTGLDSHCLSESCEYLSRLSSLTDLYLDRNNISSEGSASIIRILSSLNLKYLGLLGCDVSQQRQEITLASMSTEIYL</sequence>
<dbReference type="Gene3D" id="3.80.10.10">
    <property type="entry name" value="Ribonuclease Inhibitor"/>
    <property type="match status" value="2"/>
</dbReference>
<dbReference type="GO" id="GO:0031267">
    <property type="term" value="F:small GTPase binding"/>
    <property type="evidence" value="ECO:0007669"/>
    <property type="project" value="TreeGrafter"/>
</dbReference>
<reference evidence="1" key="1">
    <citation type="submission" date="2021-09" db="EMBL/GenBank/DDBJ databases">
        <authorList>
            <consortium name="AG Swart"/>
            <person name="Singh M."/>
            <person name="Singh A."/>
            <person name="Seah K."/>
            <person name="Emmerich C."/>
        </authorList>
    </citation>
    <scope>NUCLEOTIDE SEQUENCE</scope>
    <source>
        <strain evidence="1">ATCC30299</strain>
    </source>
</reference>
<dbReference type="GO" id="GO:0005096">
    <property type="term" value="F:GTPase activator activity"/>
    <property type="evidence" value="ECO:0007669"/>
    <property type="project" value="InterPro"/>
</dbReference>
<accession>A0AAU9JGL6</accession>
<dbReference type="Proteomes" id="UP001162131">
    <property type="component" value="Unassembled WGS sequence"/>
</dbReference>
<evidence type="ECO:0000313" key="1">
    <source>
        <dbReference type="EMBL" id="CAG9325106.1"/>
    </source>
</evidence>
<dbReference type="GO" id="GO:0005634">
    <property type="term" value="C:nucleus"/>
    <property type="evidence" value="ECO:0007669"/>
    <property type="project" value="TreeGrafter"/>
</dbReference>
<evidence type="ECO:0000313" key="2">
    <source>
        <dbReference type="Proteomes" id="UP001162131"/>
    </source>
</evidence>
<gene>
    <name evidence="1" type="ORF">BSTOLATCC_MIC37852</name>
</gene>
<dbReference type="PANTHER" id="PTHR24113:SF15">
    <property type="entry name" value="NACHT DOMAIN-CONTAINING PROTEIN"/>
    <property type="match status" value="1"/>
</dbReference>
<dbReference type="GO" id="GO:0005829">
    <property type="term" value="C:cytosol"/>
    <property type="evidence" value="ECO:0007669"/>
    <property type="project" value="TreeGrafter"/>
</dbReference>
<dbReference type="AlphaFoldDB" id="A0AAU9JGL6"/>
<dbReference type="InterPro" id="IPR027038">
    <property type="entry name" value="RanGap"/>
</dbReference>
<proteinExistence type="predicted"/>
<dbReference type="EMBL" id="CAJZBQ010000037">
    <property type="protein sequence ID" value="CAG9325106.1"/>
    <property type="molecule type" value="Genomic_DNA"/>
</dbReference>
<dbReference type="InterPro" id="IPR001611">
    <property type="entry name" value="Leu-rich_rpt"/>
</dbReference>
<dbReference type="PANTHER" id="PTHR24113">
    <property type="entry name" value="RAN GTPASE-ACTIVATING PROTEIN 1"/>
    <property type="match status" value="1"/>
</dbReference>
<name>A0AAU9JGL6_9CILI</name>
<dbReference type="SMART" id="SM00368">
    <property type="entry name" value="LRR_RI"/>
    <property type="match status" value="6"/>
</dbReference>
<dbReference type="SUPFAM" id="SSF52047">
    <property type="entry name" value="RNI-like"/>
    <property type="match status" value="1"/>
</dbReference>
<keyword evidence="2" id="KW-1185">Reference proteome</keyword>
<dbReference type="InterPro" id="IPR032675">
    <property type="entry name" value="LRR_dom_sf"/>
</dbReference>
<organism evidence="1 2">
    <name type="scientific">Blepharisma stoltei</name>
    <dbReference type="NCBI Taxonomy" id="1481888"/>
    <lineage>
        <taxon>Eukaryota</taxon>
        <taxon>Sar</taxon>
        <taxon>Alveolata</taxon>
        <taxon>Ciliophora</taxon>
        <taxon>Postciliodesmatophora</taxon>
        <taxon>Heterotrichea</taxon>
        <taxon>Heterotrichida</taxon>
        <taxon>Blepharismidae</taxon>
        <taxon>Blepharisma</taxon>
    </lineage>
</organism>
<dbReference type="Pfam" id="PF13516">
    <property type="entry name" value="LRR_6"/>
    <property type="match status" value="2"/>
</dbReference>
<comment type="caution">
    <text evidence="1">The sequence shown here is derived from an EMBL/GenBank/DDBJ whole genome shotgun (WGS) entry which is preliminary data.</text>
</comment>
<dbReference type="GO" id="GO:0006913">
    <property type="term" value="P:nucleocytoplasmic transport"/>
    <property type="evidence" value="ECO:0007669"/>
    <property type="project" value="TreeGrafter"/>
</dbReference>
<protein>
    <submittedName>
        <fullName evidence="1">Uncharacterized protein</fullName>
    </submittedName>
</protein>